<dbReference type="STRING" id="1581420.AAW00_03635"/>
<evidence type="ECO:0000256" key="1">
    <source>
        <dbReference type="ARBA" id="ARBA00004651"/>
    </source>
</evidence>
<evidence type="ECO:0000259" key="7">
    <source>
        <dbReference type="Pfam" id="PF09335"/>
    </source>
</evidence>
<name>A0A0G9N1V8_9SPHN</name>
<feature type="transmembrane region" description="Helical" evidence="6">
    <location>
        <begin position="140"/>
        <end position="160"/>
    </location>
</feature>
<dbReference type="Proteomes" id="UP000053464">
    <property type="component" value="Unassembled WGS sequence"/>
</dbReference>
<feature type="domain" description="VTT" evidence="7">
    <location>
        <begin position="30"/>
        <end position="156"/>
    </location>
</feature>
<evidence type="ECO:0000256" key="6">
    <source>
        <dbReference type="SAM" id="Phobius"/>
    </source>
</evidence>
<keyword evidence="2" id="KW-1003">Cell membrane</keyword>
<dbReference type="RefSeq" id="WP_047002930.1">
    <property type="nucleotide sequence ID" value="NZ_LBHB01000001.1"/>
</dbReference>
<protein>
    <submittedName>
        <fullName evidence="8">Alkaline phosphatase</fullName>
    </submittedName>
</protein>
<proteinExistence type="predicted"/>
<keyword evidence="3 6" id="KW-0812">Transmembrane</keyword>
<comment type="caution">
    <text evidence="8">The sequence shown here is derived from an EMBL/GenBank/DDBJ whole genome shotgun (WGS) entry which is preliminary data.</text>
</comment>
<organism evidence="8 9">
    <name type="scientific">Aurantiacibacter luteus</name>
    <dbReference type="NCBI Taxonomy" id="1581420"/>
    <lineage>
        <taxon>Bacteria</taxon>
        <taxon>Pseudomonadati</taxon>
        <taxon>Pseudomonadota</taxon>
        <taxon>Alphaproteobacteria</taxon>
        <taxon>Sphingomonadales</taxon>
        <taxon>Erythrobacteraceae</taxon>
        <taxon>Aurantiacibacter</taxon>
    </lineage>
</organism>
<evidence type="ECO:0000256" key="5">
    <source>
        <dbReference type="ARBA" id="ARBA00023136"/>
    </source>
</evidence>
<dbReference type="AlphaFoldDB" id="A0A0G9N1V8"/>
<keyword evidence="9" id="KW-1185">Reference proteome</keyword>
<feature type="transmembrane region" description="Helical" evidence="6">
    <location>
        <begin position="12"/>
        <end position="30"/>
    </location>
</feature>
<evidence type="ECO:0000256" key="2">
    <source>
        <dbReference type="ARBA" id="ARBA00022475"/>
    </source>
</evidence>
<dbReference type="InterPro" id="IPR051311">
    <property type="entry name" value="DedA_domain"/>
</dbReference>
<dbReference type="OrthoDB" id="9813426at2"/>
<dbReference type="PATRIC" id="fig|1581420.6.peg.736"/>
<evidence type="ECO:0000256" key="4">
    <source>
        <dbReference type="ARBA" id="ARBA00022989"/>
    </source>
</evidence>
<accession>A0A0G9N1V8</accession>
<evidence type="ECO:0000313" key="8">
    <source>
        <dbReference type="EMBL" id="KLE35528.1"/>
    </source>
</evidence>
<dbReference type="PANTHER" id="PTHR42709">
    <property type="entry name" value="ALKALINE PHOSPHATASE LIKE PROTEIN"/>
    <property type="match status" value="1"/>
</dbReference>
<dbReference type="InterPro" id="IPR032816">
    <property type="entry name" value="VTT_dom"/>
</dbReference>
<dbReference type="PANTHER" id="PTHR42709:SF6">
    <property type="entry name" value="UNDECAPRENYL PHOSPHATE TRANSPORTER A"/>
    <property type="match status" value="1"/>
</dbReference>
<evidence type="ECO:0000256" key="3">
    <source>
        <dbReference type="ARBA" id="ARBA00022692"/>
    </source>
</evidence>
<sequence length="204" mass="23584">MDQLIIDLIHRGGYFGVFLLMALENVVPPVPSEVIMGVGGLLVHQGRMDFWPLLLIGTLGTTAGNYFWYWIGDKWGFERLEPFVERWGRWLTLDWEHIAKAQQFFVRKGHWVVFFLRFSPFLRTIVSLPAGLAHMPLWKFFGYTFAGSLIWNALLIKGGEWLGAYFAESQHVLAWIIIGLIVLGVIGYVWRVMTWVPRSERPTD</sequence>
<comment type="subcellular location">
    <subcellularLocation>
        <location evidence="1">Cell membrane</location>
        <topology evidence="1">Multi-pass membrane protein</topology>
    </subcellularLocation>
</comment>
<dbReference type="Pfam" id="PF09335">
    <property type="entry name" value="VTT_dom"/>
    <property type="match status" value="1"/>
</dbReference>
<gene>
    <name evidence="8" type="ORF">AAW00_03635</name>
</gene>
<feature type="transmembrane region" description="Helical" evidence="6">
    <location>
        <begin position="172"/>
        <end position="190"/>
    </location>
</feature>
<dbReference type="EMBL" id="LBHB01000001">
    <property type="protein sequence ID" value="KLE35528.1"/>
    <property type="molecule type" value="Genomic_DNA"/>
</dbReference>
<keyword evidence="5 6" id="KW-0472">Membrane</keyword>
<feature type="transmembrane region" description="Helical" evidence="6">
    <location>
        <begin position="111"/>
        <end position="134"/>
    </location>
</feature>
<feature type="transmembrane region" description="Helical" evidence="6">
    <location>
        <begin position="50"/>
        <end position="71"/>
    </location>
</feature>
<keyword evidence="4 6" id="KW-1133">Transmembrane helix</keyword>
<dbReference type="GO" id="GO:0005886">
    <property type="term" value="C:plasma membrane"/>
    <property type="evidence" value="ECO:0007669"/>
    <property type="project" value="UniProtKB-SubCell"/>
</dbReference>
<reference evidence="8 9" key="1">
    <citation type="submission" date="2015-04" db="EMBL/GenBank/DDBJ databases">
        <title>The draft genome sequence of Erythrobacter luteus KA37.</title>
        <authorList>
            <person name="Zhuang L."/>
            <person name="Liu Y."/>
            <person name="Shao Z."/>
        </authorList>
    </citation>
    <scope>NUCLEOTIDE SEQUENCE [LARGE SCALE GENOMIC DNA]</scope>
    <source>
        <strain evidence="8 9">KA37</strain>
    </source>
</reference>
<evidence type="ECO:0000313" key="9">
    <source>
        <dbReference type="Proteomes" id="UP000053464"/>
    </source>
</evidence>